<name>A0ABZ2R9M7_9MICC</name>
<keyword evidence="3" id="KW-1185">Reference proteome</keyword>
<evidence type="ECO:0008006" key="4">
    <source>
        <dbReference type="Google" id="ProtNLM"/>
    </source>
</evidence>
<evidence type="ECO:0000256" key="1">
    <source>
        <dbReference type="SAM" id="Phobius"/>
    </source>
</evidence>
<organism evidence="2 3">
    <name type="scientific">Pseudarthrobacter quantipunctorum</name>
    <dbReference type="NCBI Taxonomy" id="3128980"/>
    <lineage>
        <taxon>Bacteria</taxon>
        <taxon>Bacillati</taxon>
        <taxon>Actinomycetota</taxon>
        <taxon>Actinomycetes</taxon>
        <taxon>Micrococcales</taxon>
        <taxon>Micrococcaceae</taxon>
        <taxon>Pseudarthrobacter</taxon>
    </lineage>
</organism>
<feature type="transmembrane region" description="Helical" evidence="1">
    <location>
        <begin position="33"/>
        <end position="57"/>
    </location>
</feature>
<sequence>MVVALVVAVEATALLLAAGWYGYQLAIGSPVLSFWGAVFTLGLLLAFSAWLYAVAAFLYRGYRWTRAAALVAQLFVLTIGFPTLSSGLVPAGLAMLVPAVTAIVLLFHNKVISYASRTGGATPAL</sequence>
<reference evidence="2 3" key="1">
    <citation type="submission" date="2024-03" db="EMBL/GenBank/DDBJ databases">
        <title>Rhodococcus navarretei sp. nov. and Pseudarthrobacter quantumdoti sp. nov., two new species with the ability to biosynthesize Quantum Dots isolated from soil samples at Union Glacier, Antarctica.</title>
        <authorList>
            <person name="Vargas M."/>
        </authorList>
    </citation>
    <scope>NUCLEOTIDE SEQUENCE [LARGE SCALE GENOMIC DNA]</scope>
    <source>
        <strain evidence="2 3">RC-2-3</strain>
    </source>
</reference>
<keyword evidence="1" id="KW-1133">Transmembrane helix</keyword>
<evidence type="ECO:0000313" key="3">
    <source>
        <dbReference type="Proteomes" id="UP001623384"/>
    </source>
</evidence>
<feature type="transmembrane region" description="Helical" evidence="1">
    <location>
        <begin position="64"/>
        <end position="81"/>
    </location>
</feature>
<dbReference type="Proteomes" id="UP001623384">
    <property type="component" value="Chromosome"/>
</dbReference>
<gene>
    <name evidence="2" type="ORF">WHH00_06290</name>
</gene>
<dbReference type="EMBL" id="CP148033">
    <property type="protein sequence ID" value="WXK95144.1"/>
    <property type="molecule type" value="Genomic_DNA"/>
</dbReference>
<dbReference type="RefSeq" id="WP_406638515.1">
    <property type="nucleotide sequence ID" value="NZ_CP148033.1"/>
</dbReference>
<feature type="transmembrane region" description="Helical" evidence="1">
    <location>
        <begin position="87"/>
        <end position="107"/>
    </location>
</feature>
<keyword evidence="1" id="KW-0812">Transmembrane</keyword>
<keyword evidence="1" id="KW-0472">Membrane</keyword>
<evidence type="ECO:0000313" key="2">
    <source>
        <dbReference type="EMBL" id="WXK95144.1"/>
    </source>
</evidence>
<protein>
    <recommendedName>
        <fullName evidence="4">Integral membrane protein</fullName>
    </recommendedName>
</protein>
<accession>A0ABZ2R9M7</accession>
<proteinExistence type="predicted"/>